<gene>
    <name evidence="2" type="ORF">HAX54_014582</name>
</gene>
<feature type="region of interest" description="Disordered" evidence="1">
    <location>
        <begin position="31"/>
        <end position="55"/>
    </location>
</feature>
<evidence type="ECO:0000313" key="2">
    <source>
        <dbReference type="EMBL" id="MCD7473035.1"/>
    </source>
</evidence>
<sequence length="55" mass="6380">PTIFIAPTIPLFDKGFDEELEVEDFWTHKSAAGDKGMRKATRVEEEDTSRRKRNI</sequence>
<dbReference type="EMBL" id="JACEIK010001907">
    <property type="protein sequence ID" value="MCD7473035.1"/>
    <property type="molecule type" value="Genomic_DNA"/>
</dbReference>
<protein>
    <submittedName>
        <fullName evidence="2">Uncharacterized protein</fullName>
    </submittedName>
</protein>
<name>A0ABS8TR23_DATST</name>
<reference evidence="2 3" key="1">
    <citation type="journal article" date="2021" name="BMC Genomics">
        <title>Datura genome reveals duplications of psychoactive alkaloid biosynthetic genes and high mutation rate following tissue culture.</title>
        <authorList>
            <person name="Rajewski A."/>
            <person name="Carter-House D."/>
            <person name="Stajich J."/>
            <person name="Litt A."/>
        </authorList>
    </citation>
    <scope>NUCLEOTIDE SEQUENCE [LARGE SCALE GENOMIC DNA]</scope>
    <source>
        <strain evidence="2">AR-01</strain>
    </source>
</reference>
<feature type="compositionally biased region" description="Basic and acidic residues" evidence="1">
    <location>
        <begin position="31"/>
        <end position="43"/>
    </location>
</feature>
<organism evidence="2 3">
    <name type="scientific">Datura stramonium</name>
    <name type="common">Jimsonweed</name>
    <name type="synonym">Common thornapple</name>
    <dbReference type="NCBI Taxonomy" id="4076"/>
    <lineage>
        <taxon>Eukaryota</taxon>
        <taxon>Viridiplantae</taxon>
        <taxon>Streptophyta</taxon>
        <taxon>Embryophyta</taxon>
        <taxon>Tracheophyta</taxon>
        <taxon>Spermatophyta</taxon>
        <taxon>Magnoliopsida</taxon>
        <taxon>eudicotyledons</taxon>
        <taxon>Gunneridae</taxon>
        <taxon>Pentapetalae</taxon>
        <taxon>asterids</taxon>
        <taxon>lamiids</taxon>
        <taxon>Solanales</taxon>
        <taxon>Solanaceae</taxon>
        <taxon>Solanoideae</taxon>
        <taxon>Datureae</taxon>
        <taxon>Datura</taxon>
    </lineage>
</organism>
<evidence type="ECO:0000313" key="3">
    <source>
        <dbReference type="Proteomes" id="UP000823775"/>
    </source>
</evidence>
<accession>A0ABS8TR23</accession>
<dbReference type="Proteomes" id="UP000823775">
    <property type="component" value="Unassembled WGS sequence"/>
</dbReference>
<comment type="caution">
    <text evidence="2">The sequence shown here is derived from an EMBL/GenBank/DDBJ whole genome shotgun (WGS) entry which is preliminary data.</text>
</comment>
<evidence type="ECO:0000256" key="1">
    <source>
        <dbReference type="SAM" id="MobiDB-lite"/>
    </source>
</evidence>
<keyword evidence="3" id="KW-1185">Reference proteome</keyword>
<proteinExistence type="predicted"/>
<feature type="non-terminal residue" evidence="2">
    <location>
        <position position="1"/>
    </location>
</feature>